<keyword evidence="18" id="KW-1185">Reference proteome</keyword>
<dbReference type="Proteomes" id="UP001307889">
    <property type="component" value="Chromosome 2"/>
</dbReference>
<dbReference type="PANTHER" id="PTHR21347:SF0">
    <property type="entry name" value="LIPID SCRAMBLASE CLPTM1L"/>
    <property type="match status" value="1"/>
</dbReference>
<dbReference type="Pfam" id="PF05602">
    <property type="entry name" value="CLPTM1"/>
    <property type="match status" value="1"/>
</dbReference>
<evidence type="ECO:0000256" key="9">
    <source>
        <dbReference type="ARBA" id="ARBA00036810"/>
    </source>
</evidence>
<keyword evidence="5 16" id="KW-0472">Membrane</keyword>
<evidence type="ECO:0000256" key="7">
    <source>
        <dbReference type="ARBA" id="ARBA00024631"/>
    </source>
</evidence>
<comment type="catalytic activity">
    <reaction evidence="9">
        <text>6-(alpha-D-glucosaminyl)-(1-octadecanoyl,2-(9Z)-octadecenoyl-sn-glycero-3-phospho)-1D-myo-inositol(in) = 6-(alpha-D-glucosaminyl)-(1-octadecanoyl,2-(9Z)-octadecenoyl-sn-glycero-3-phospho)-1D-myo-inositol(out)</text>
        <dbReference type="Rhea" id="RHEA:71495"/>
        <dbReference type="ChEBI" id="CHEBI:190691"/>
    </reaction>
</comment>
<evidence type="ECO:0000256" key="10">
    <source>
        <dbReference type="ARBA" id="ARBA00040905"/>
    </source>
</evidence>
<gene>
    <name evidence="17" type="ORF">NTJ_02686</name>
</gene>
<organism evidence="17 18">
    <name type="scientific">Nesidiocoris tenuis</name>
    <dbReference type="NCBI Taxonomy" id="355587"/>
    <lineage>
        <taxon>Eukaryota</taxon>
        <taxon>Metazoa</taxon>
        <taxon>Ecdysozoa</taxon>
        <taxon>Arthropoda</taxon>
        <taxon>Hexapoda</taxon>
        <taxon>Insecta</taxon>
        <taxon>Pterygota</taxon>
        <taxon>Neoptera</taxon>
        <taxon>Paraneoptera</taxon>
        <taxon>Hemiptera</taxon>
        <taxon>Heteroptera</taxon>
        <taxon>Panheteroptera</taxon>
        <taxon>Cimicomorpha</taxon>
        <taxon>Miridae</taxon>
        <taxon>Dicyphina</taxon>
        <taxon>Nesidiocoris</taxon>
    </lineage>
</organism>
<keyword evidence="4 16" id="KW-1133">Transmembrane helix</keyword>
<comment type="function">
    <text evidence="13">Scramblase that mediates the translocation of glucosaminylphosphatidylinositol (alpha-D-GlcN-(1-6)-(1,2-diacyl-sn-glycero-3-phospho)-1D-myo-inositol, GlcN-PI) across the endoplasmic reticulum (ER) membrane, from the cytosolic leaflet to the luminal leaflet of the ER membrane, where it participates in the biosynthesis of glycosylphosphatidylinositol (GPI). GPI is a lipid glycoconjugate involved in post-translational modification of proteins. Can also translocate 1,2-diacyl-sn-glycero-3-phospho-(1D-myo-inositol) (phosphatidylinositol or PI), as well as several other phospholipids (1,2-diacyl-sn-glycero-3-phosphocholine, 1,2-diacyl-sn-glycero-3-phosphoethanolamine), and N-acetylglucosaminylphosphatidylinositol (GlcNAc-PI) in vitro.</text>
</comment>
<feature type="transmembrane region" description="Helical" evidence="16">
    <location>
        <begin position="272"/>
        <end position="293"/>
    </location>
</feature>
<accession>A0ABN7AG94</accession>
<dbReference type="PANTHER" id="PTHR21347">
    <property type="entry name" value="CLEFT LIP AND PALATE ASSOCIATED TRANSMEMBRANE PROTEIN-RELATED"/>
    <property type="match status" value="1"/>
</dbReference>
<feature type="region of interest" description="Disordered" evidence="15">
    <location>
        <begin position="515"/>
        <end position="536"/>
    </location>
</feature>
<evidence type="ECO:0000256" key="6">
    <source>
        <dbReference type="ARBA" id="ARBA00024615"/>
    </source>
</evidence>
<evidence type="ECO:0000313" key="17">
    <source>
        <dbReference type="EMBL" id="BES89881.1"/>
    </source>
</evidence>
<proteinExistence type="inferred from homology"/>
<evidence type="ECO:0000256" key="5">
    <source>
        <dbReference type="ARBA" id="ARBA00023136"/>
    </source>
</evidence>
<evidence type="ECO:0000256" key="3">
    <source>
        <dbReference type="ARBA" id="ARBA00022692"/>
    </source>
</evidence>
<evidence type="ECO:0000256" key="16">
    <source>
        <dbReference type="SAM" id="Phobius"/>
    </source>
</evidence>
<evidence type="ECO:0000256" key="11">
    <source>
        <dbReference type="ARBA" id="ARBA00042320"/>
    </source>
</evidence>
<comment type="catalytic activity">
    <reaction evidence="14">
        <text>a 6-(alpha-D-glucosaminyl)-1-(1,2-diacyl-sn-glycero-3-phospho)-1D-myo-inositol(in) = a 6-(alpha-D-glucosaminyl)-1-(1,2-diacyl-sn-glycero-3-phospho)-1D-myo-inositol(out)</text>
        <dbReference type="Rhea" id="RHEA:71491"/>
        <dbReference type="ChEBI" id="CHEBI:57997"/>
    </reaction>
</comment>
<dbReference type="EMBL" id="AP028910">
    <property type="protein sequence ID" value="BES89881.1"/>
    <property type="molecule type" value="Genomic_DNA"/>
</dbReference>
<evidence type="ECO:0000256" key="2">
    <source>
        <dbReference type="ARBA" id="ARBA00009310"/>
    </source>
</evidence>
<sequence length="536" mass="61831">MGFNVSTILTVLFGAYMVHSLYQIWDLFVIPVCQPKQPCLEYYLKSNPNLQVLFYSSVNQRPSRENDLKFLGRIRDFTYNEELEKTVSIPVPEQTKNNGTLYIHVYLLPRSETETRVSNLNRVVLSSFVYPMTKYAMLTVTGFDLFRGEKNTQDRSKPVTHVKKNIWFKMLTGIDELPVNQLPVELENFVRIRHNNKLLPIMHYDLVNDQLSNLVHYEGQDTISVNFKYSPTSFGRFRFLLLAEMAFVSAGKFGLSEKDLDQMKSLLDPSRVFIVCVTVVVGSIHVLLDILAIKNDVHFWKTRESFAGLSKKTVMWRAFSQIVICLFLVEENSSALVTVPAFAGVLIELWKVLKVVGFDWKKFAKNDRAMSKAELTTETIDSQGMRYLLYILFPLCIAGALYSLLHDHHKSWYSWTINSLVNGVYAFGFLFMLPQLFINYKMKSVAQLPWRAFMYKAFNTFVDDIFAFIIEMPTAHRIACFRDDIVFLVYLYQRWLYPVDKNRIDEGASIVEAPGPNEATTTGPKCCQSELSKKTN</sequence>
<evidence type="ECO:0000256" key="12">
    <source>
        <dbReference type="ARBA" id="ARBA00043155"/>
    </source>
</evidence>
<feature type="transmembrane region" description="Helical" evidence="16">
    <location>
        <begin position="387"/>
        <end position="406"/>
    </location>
</feature>
<comment type="subcellular location">
    <subcellularLocation>
        <location evidence="1">Membrane</location>
        <topology evidence="1">Multi-pass membrane protein</topology>
    </subcellularLocation>
</comment>
<dbReference type="InterPro" id="IPR008429">
    <property type="entry name" value="CLPTM1"/>
</dbReference>
<keyword evidence="3 16" id="KW-0812">Transmembrane</keyword>
<feature type="transmembrane region" description="Helical" evidence="16">
    <location>
        <begin position="412"/>
        <end position="433"/>
    </location>
</feature>
<comment type="catalytic activity">
    <reaction evidence="8">
        <text>a 1,2-diacyl-sn-glycero-3-phospho-(1D-myo-inositol)(in) = a 1,2-diacyl-sn-glycero-3-phospho-(1D-myo-inositol)(out)</text>
        <dbReference type="Rhea" id="RHEA:38691"/>
        <dbReference type="ChEBI" id="CHEBI:57880"/>
    </reaction>
</comment>
<evidence type="ECO:0000256" key="1">
    <source>
        <dbReference type="ARBA" id="ARBA00004141"/>
    </source>
</evidence>
<protein>
    <recommendedName>
        <fullName evidence="10">Lipid scramblase CLPTM1L</fullName>
    </recommendedName>
    <alternativeName>
        <fullName evidence="12">Cisplatin resistance-related protein 9</fullName>
    </alternativeName>
    <alternativeName>
        <fullName evidence="11">Cleft lip and palate transmembrane protein 1-like protein</fullName>
    </alternativeName>
</protein>
<evidence type="ECO:0000313" key="18">
    <source>
        <dbReference type="Proteomes" id="UP001307889"/>
    </source>
</evidence>
<comment type="similarity">
    <text evidence="2">Belongs to the CLPTM1 family.</text>
</comment>
<evidence type="ECO:0000256" key="14">
    <source>
        <dbReference type="ARBA" id="ARBA00093208"/>
    </source>
</evidence>
<comment type="catalytic activity">
    <reaction evidence="7">
        <text>a 1,2-diacyl-sn-glycero-3-phosphocholine(in) = a 1,2-diacyl-sn-glycero-3-phosphocholine(out)</text>
        <dbReference type="Rhea" id="RHEA:38571"/>
        <dbReference type="ChEBI" id="CHEBI:57643"/>
    </reaction>
</comment>
<evidence type="ECO:0000256" key="15">
    <source>
        <dbReference type="SAM" id="MobiDB-lite"/>
    </source>
</evidence>
<name>A0ABN7AG94_9HEMI</name>
<reference evidence="17 18" key="1">
    <citation type="submission" date="2023-09" db="EMBL/GenBank/DDBJ databases">
        <title>Nesidiocoris tenuis whole genome shotgun sequence.</title>
        <authorList>
            <person name="Shibata T."/>
            <person name="Shimoda M."/>
            <person name="Kobayashi T."/>
            <person name="Uehara T."/>
        </authorList>
    </citation>
    <scope>NUCLEOTIDE SEQUENCE [LARGE SCALE GENOMIC DNA]</scope>
    <source>
        <strain evidence="17 18">Japan</strain>
    </source>
</reference>
<evidence type="ECO:0000256" key="4">
    <source>
        <dbReference type="ARBA" id="ARBA00022989"/>
    </source>
</evidence>
<comment type="catalytic activity">
    <reaction evidence="6">
        <text>a 1,2-diacyl-sn-glycero-3-phosphoethanolamine(in) = a 1,2-diacyl-sn-glycero-3-phosphoethanolamine(out)</text>
        <dbReference type="Rhea" id="RHEA:38895"/>
        <dbReference type="ChEBI" id="CHEBI:64612"/>
    </reaction>
</comment>
<evidence type="ECO:0000256" key="13">
    <source>
        <dbReference type="ARBA" id="ARBA00045827"/>
    </source>
</evidence>
<evidence type="ECO:0000256" key="8">
    <source>
        <dbReference type="ARBA" id="ARBA00035895"/>
    </source>
</evidence>